<dbReference type="RefSeq" id="WP_131466527.1">
    <property type="nucleotide sequence ID" value="NZ_SJJY01000008.1"/>
</dbReference>
<comment type="caution">
    <text evidence="1">The sequence shown here is derived from an EMBL/GenBank/DDBJ whole genome shotgun (WGS) entry which is preliminary data.</text>
</comment>
<proteinExistence type="predicted"/>
<evidence type="ECO:0000313" key="2">
    <source>
        <dbReference type="Proteomes" id="UP000292385"/>
    </source>
</evidence>
<evidence type="ECO:0008006" key="3">
    <source>
        <dbReference type="Google" id="ProtNLM"/>
    </source>
</evidence>
<gene>
    <name evidence="1" type="ORF">E0H58_31570</name>
</gene>
<name>A0ABY1ZYX9_9ACTN</name>
<accession>A0ABY1ZYX9</accession>
<dbReference type="Proteomes" id="UP000292385">
    <property type="component" value="Unassembled WGS sequence"/>
</dbReference>
<dbReference type="EMBL" id="SJJY01000008">
    <property type="protein sequence ID" value="TCC19447.1"/>
    <property type="molecule type" value="Genomic_DNA"/>
</dbReference>
<reference evidence="1 2" key="1">
    <citation type="submission" date="2019-02" db="EMBL/GenBank/DDBJ databases">
        <title>Kribbella capetownensis sp. nov. and Kribbella speibonae sp. nov., isolated from soil.</title>
        <authorList>
            <person name="Curtis S.M."/>
            <person name="Norton I."/>
            <person name="Everest G.J."/>
            <person name="Meyers P.R."/>
        </authorList>
    </citation>
    <scope>NUCLEOTIDE SEQUENCE [LARGE SCALE GENOMIC DNA]</scope>
    <source>
        <strain evidence="1 2">SK5</strain>
    </source>
</reference>
<sequence>MLVIIQPSFGNPTARQHWRDTLAQNVRFDVEPFESALTRQQSEDLLDMHATGMARFWGAQGHHNKVMDKLTGGDVVLFTGKNHVQGIGEVGVSLRNQAFADLLWRPDPERGSWLNVYSLRAFQVTQIPYTELRPLVDSAPNDPFMRLRAVREDRVETVLEGLGIATIENDRRELEMARRTAMDLVSGSSKIAMERVNVESSGYSRMARDIEIRRTEAVLVHVYSQSLAPGVRLGRNRCSAGVTDLYVEAGDTCELIEAKSRSSHRYVREALGQLLDYAASVPDPVHVLSALFPEEPDPVDVALLNRYGIDCIFRIADQTFVRRPADASAQGFWALRRPSSP</sequence>
<keyword evidence="2" id="KW-1185">Reference proteome</keyword>
<evidence type="ECO:0000313" key="1">
    <source>
        <dbReference type="EMBL" id="TCC19447.1"/>
    </source>
</evidence>
<protein>
    <recommendedName>
        <fullName evidence="3">Restriction endonuclease</fullName>
    </recommendedName>
</protein>
<organism evidence="1 2">
    <name type="scientific">Kribbella speibonae</name>
    <dbReference type="NCBI Taxonomy" id="1572660"/>
    <lineage>
        <taxon>Bacteria</taxon>
        <taxon>Bacillati</taxon>
        <taxon>Actinomycetota</taxon>
        <taxon>Actinomycetes</taxon>
        <taxon>Propionibacteriales</taxon>
        <taxon>Kribbellaceae</taxon>
        <taxon>Kribbella</taxon>
    </lineage>
</organism>